<dbReference type="EMBL" id="JACIFX010000031">
    <property type="protein sequence ID" value="MBB4233240.1"/>
    <property type="molecule type" value="Genomic_DNA"/>
</dbReference>
<gene>
    <name evidence="1" type="ORF">GGD56_007144</name>
</gene>
<sequence>MLQSPNLRRSVNAYSVCTSLVLSETIKKDSDLGDTFVTECDQVVLTICADSTADLVGIGIHKSLIR</sequence>
<proteinExistence type="predicted"/>
<reference evidence="1 2" key="1">
    <citation type="submission" date="2020-08" db="EMBL/GenBank/DDBJ databases">
        <title>Genomic Encyclopedia of Type Strains, Phase IV (KMG-V): Genome sequencing to study the core and pangenomes of soil and plant-associated prokaryotes.</title>
        <authorList>
            <person name="Whitman W."/>
        </authorList>
    </citation>
    <scope>NUCLEOTIDE SEQUENCE [LARGE SCALE GENOMIC DNA]</scope>
    <source>
        <strain evidence="1 2">SEMIA 4087</strain>
    </source>
</reference>
<dbReference type="Proteomes" id="UP000551353">
    <property type="component" value="Unassembled WGS sequence"/>
</dbReference>
<accession>A0ABR6J015</accession>
<organism evidence="1 2">
    <name type="scientific">Rhizobium mongolense</name>
    <dbReference type="NCBI Taxonomy" id="57676"/>
    <lineage>
        <taxon>Bacteria</taxon>
        <taxon>Pseudomonadati</taxon>
        <taxon>Pseudomonadota</taxon>
        <taxon>Alphaproteobacteria</taxon>
        <taxon>Hyphomicrobiales</taxon>
        <taxon>Rhizobiaceae</taxon>
        <taxon>Rhizobium/Agrobacterium group</taxon>
        <taxon>Rhizobium</taxon>
    </lineage>
</organism>
<comment type="caution">
    <text evidence="1">The sequence shown here is derived from an EMBL/GenBank/DDBJ whole genome shotgun (WGS) entry which is preliminary data.</text>
</comment>
<keyword evidence="2" id="KW-1185">Reference proteome</keyword>
<evidence type="ECO:0000313" key="1">
    <source>
        <dbReference type="EMBL" id="MBB4233240.1"/>
    </source>
</evidence>
<evidence type="ECO:0000313" key="2">
    <source>
        <dbReference type="Proteomes" id="UP000551353"/>
    </source>
</evidence>
<protein>
    <submittedName>
        <fullName evidence="1">Uncharacterized protein</fullName>
    </submittedName>
</protein>
<name>A0ABR6J015_9HYPH</name>
<feature type="non-terminal residue" evidence="1">
    <location>
        <position position="66"/>
    </location>
</feature>